<evidence type="ECO:0008006" key="15">
    <source>
        <dbReference type="Google" id="ProtNLM"/>
    </source>
</evidence>
<dbReference type="Gene3D" id="3.80.10.10">
    <property type="entry name" value="Ribonuclease Inhibitor"/>
    <property type="match status" value="1"/>
</dbReference>
<name>A0A2G2W4U5_CAPBA</name>
<accession>A0A2G2W4U5</accession>
<dbReference type="STRING" id="33114.A0A2G2W4U5"/>
<keyword evidence="14" id="KW-1185">Reference proteome</keyword>
<evidence type="ECO:0000256" key="4">
    <source>
        <dbReference type="ARBA" id="ARBA00022614"/>
    </source>
</evidence>
<comment type="caution">
    <text evidence="13">The sequence shown here is derived from an EMBL/GenBank/DDBJ whole genome shotgun (WGS) entry which is preliminary data.</text>
</comment>
<keyword evidence="10" id="KW-0325">Glycoprotein</keyword>
<protein>
    <recommendedName>
        <fullName evidence="15">Receptor-like protein 12</fullName>
    </recommendedName>
</protein>
<evidence type="ECO:0000256" key="5">
    <source>
        <dbReference type="ARBA" id="ARBA00022692"/>
    </source>
</evidence>
<evidence type="ECO:0000256" key="6">
    <source>
        <dbReference type="ARBA" id="ARBA00022737"/>
    </source>
</evidence>
<keyword evidence="4" id="KW-0433">Leucine-rich repeat</keyword>
<keyword evidence="5 12" id="KW-0812">Transmembrane</keyword>
<dbReference type="Proteomes" id="UP000224567">
    <property type="component" value="Unassembled WGS sequence"/>
</dbReference>
<dbReference type="OrthoDB" id="1301438at2759"/>
<comment type="similarity">
    <text evidence="2">Belongs to the RLP family.</text>
</comment>
<evidence type="ECO:0000256" key="9">
    <source>
        <dbReference type="ARBA" id="ARBA00023170"/>
    </source>
</evidence>
<evidence type="ECO:0000256" key="1">
    <source>
        <dbReference type="ARBA" id="ARBA00004251"/>
    </source>
</evidence>
<dbReference type="PANTHER" id="PTHR27004">
    <property type="entry name" value="RECEPTOR-LIKE PROTEIN 12 ISOFORM X1"/>
    <property type="match status" value="1"/>
</dbReference>
<evidence type="ECO:0000256" key="2">
    <source>
        <dbReference type="ARBA" id="ARBA00009592"/>
    </source>
</evidence>
<evidence type="ECO:0000256" key="11">
    <source>
        <dbReference type="SAM" id="MobiDB-lite"/>
    </source>
</evidence>
<comment type="subcellular location">
    <subcellularLocation>
        <location evidence="1">Cell membrane</location>
        <topology evidence="1">Single-pass type I membrane protein</topology>
    </subcellularLocation>
</comment>
<gene>
    <name evidence="13" type="ORF">CQW23_19110</name>
</gene>
<dbReference type="Pfam" id="PF13855">
    <property type="entry name" value="LRR_8"/>
    <property type="match status" value="1"/>
</dbReference>
<evidence type="ECO:0000256" key="10">
    <source>
        <dbReference type="ARBA" id="ARBA00023180"/>
    </source>
</evidence>
<keyword evidence="3" id="KW-1003">Cell membrane</keyword>
<organism evidence="13 14">
    <name type="scientific">Capsicum baccatum</name>
    <name type="common">Peruvian pepper</name>
    <dbReference type="NCBI Taxonomy" id="33114"/>
    <lineage>
        <taxon>Eukaryota</taxon>
        <taxon>Viridiplantae</taxon>
        <taxon>Streptophyta</taxon>
        <taxon>Embryophyta</taxon>
        <taxon>Tracheophyta</taxon>
        <taxon>Spermatophyta</taxon>
        <taxon>Magnoliopsida</taxon>
        <taxon>eudicotyledons</taxon>
        <taxon>Gunneridae</taxon>
        <taxon>Pentapetalae</taxon>
        <taxon>asterids</taxon>
        <taxon>lamiids</taxon>
        <taxon>Solanales</taxon>
        <taxon>Solanaceae</taxon>
        <taxon>Solanoideae</taxon>
        <taxon>Capsiceae</taxon>
        <taxon>Capsicum</taxon>
    </lineage>
</organism>
<dbReference type="AlphaFoldDB" id="A0A2G2W4U5"/>
<evidence type="ECO:0000256" key="3">
    <source>
        <dbReference type="ARBA" id="ARBA00022475"/>
    </source>
</evidence>
<keyword evidence="7 12" id="KW-1133">Transmembrane helix</keyword>
<keyword evidence="9" id="KW-0675">Receptor</keyword>
<evidence type="ECO:0000256" key="7">
    <source>
        <dbReference type="ARBA" id="ARBA00022989"/>
    </source>
</evidence>
<reference evidence="13 14" key="1">
    <citation type="journal article" date="2017" name="Genome Biol.">
        <title>New reference genome sequences of hot pepper reveal the massive evolution of plant disease-resistance genes by retroduplication.</title>
        <authorList>
            <person name="Kim S."/>
            <person name="Park J."/>
            <person name="Yeom S.I."/>
            <person name="Kim Y.M."/>
            <person name="Seo E."/>
            <person name="Kim K.T."/>
            <person name="Kim M.S."/>
            <person name="Lee J.M."/>
            <person name="Cheong K."/>
            <person name="Shin H.S."/>
            <person name="Kim S.B."/>
            <person name="Han K."/>
            <person name="Lee J."/>
            <person name="Park M."/>
            <person name="Lee H.A."/>
            <person name="Lee H.Y."/>
            <person name="Lee Y."/>
            <person name="Oh S."/>
            <person name="Lee J.H."/>
            <person name="Choi E."/>
            <person name="Choi E."/>
            <person name="Lee S.E."/>
            <person name="Jeon J."/>
            <person name="Kim H."/>
            <person name="Choi G."/>
            <person name="Song H."/>
            <person name="Lee J."/>
            <person name="Lee S.C."/>
            <person name="Kwon J.K."/>
            <person name="Lee H.Y."/>
            <person name="Koo N."/>
            <person name="Hong Y."/>
            <person name="Kim R.W."/>
            <person name="Kang W.H."/>
            <person name="Huh J.H."/>
            <person name="Kang B.C."/>
            <person name="Yang T.J."/>
            <person name="Lee Y.H."/>
            <person name="Bennetzen J.L."/>
            <person name="Choi D."/>
        </authorList>
    </citation>
    <scope>NUCLEOTIDE SEQUENCE [LARGE SCALE GENOMIC DNA]</scope>
    <source>
        <strain evidence="14">cv. PBC81</strain>
    </source>
</reference>
<dbReference type="SUPFAM" id="SSF52058">
    <property type="entry name" value="L domain-like"/>
    <property type="match status" value="1"/>
</dbReference>
<feature type="transmembrane region" description="Helical" evidence="12">
    <location>
        <begin position="171"/>
        <end position="195"/>
    </location>
</feature>
<evidence type="ECO:0000313" key="13">
    <source>
        <dbReference type="EMBL" id="PHT40256.1"/>
    </source>
</evidence>
<proteinExistence type="inferred from homology"/>
<dbReference type="GO" id="GO:0005886">
    <property type="term" value="C:plasma membrane"/>
    <property type="evidence" value="ECO:0007669"/>
    <property type="project" value="UniProtKB-SubCell"/>
</dbReference>
<feature type="region of interest" description="Disordered" evidence="11">
    <location>
        <begin position="125"/>
        <end position="169"/>
    </location>
</feature>
<evidence type="ECO:0000256" key="8">
    <source>
        <dbReference type="ARBA" id="ARBA00023136"/>
    </source>
</evidence>
<dbReference type="PANTHER" id="PTHR27004:SF410">
    <property type="entry name" value="LEUCINE-RICH REPEAT-CONTAINING N-TERMINAL PLANT-TYPE DOMAIN-CONTAINING PROTEIN"/>
    <property type="match status" value="1"/>
</dbReference>
<keyword evidence="8 12" id="KW-0472">Membrane</keyword>
<feature type="compositionally biased region" description="Acidic residues" evidence="11">
    <location>
        <begin position="145"/>
        <end position="168"/>
    </location>
</feature>
<reference evidence="14" key="2">
    <citation type="journal article" date="2017" name="J. Anim. Genet.">
        <title>Multiple reference genome sequences of hot pepper reveal the massive evolution of plant disease resistance genes by retroduplication.</title>
        <authorList>
            <person name="Kim S."/>
            <person name="Park J."/>
            <person name="Yeom S.-I."/>
            <person name="Kim Y.-M."/>
            <person name="Seo E."/>
            <person name="Kim K.-T."/>
            <person name="Kim M.-S."/>
            <person name="Lee J.M."/>
            <person name="Cheong K."/>
            <person name="Shin H.-S."/>
            <person name="Kim S.-B."/>
            <person name="Han K."/>
            <person name="Lee J."/>
            <person name="Park M."/>
            <person name="Lee H.-A."/>
            <person name="Lee H.-Y."/>
            <person name="Lee Y."/>
            <person name="Oh S."/>
            <person name="Lee J.H."/>
            <person name="Choi E."/>
            <person name="Choi E."/>
            <person name="Lee S.E."/>
            <person name="Jeon J."/>
            <person name="Kim H."/>
            <person name="Choi G."/>
            <person name="Song H."/>
            <person name="Lee J."/>
            <person name="Lee S.-C."/>
            <person name="Kwon J.-K."/>
            <person name="Lee H.-Y."/>
            <person name="Koo N."/>
            <person name="Hong Y."/>
            <person name="Kim R.W."/>
            <person name="Kang W.-H."/>
            <person name="Huh J.H."/>
            <person name="Kang B.-C."/>
            <person name="Yang T.-J."/>
            <person name="Lee Y.-H."/>
            <person name="Bennetzen J.L."/>
            <person name="Choi D."/>
        </authorList>
    </citation>
    <scope>NUCLEOTIDE SEQUENCE [LARGE SCALE GENOMIC DNA]</scope>
    <source>
        <strain evidence="14">cv. PBC81</strain>
    </source>
</reference>
<evidence type="ECO:0000313" key="14">
    <source>
        <dbReference type="Proteomes" id="UP000224567"/>
    </source>
</evidence>
<sequence>MDLSSNVFTGNLPTSLFENFQAMKIIDENIPSIIGDHAALRTLNVSHNHLEGRIPASLHQLSVLESLNLSFNKIGGGIPQQLAFLTSLEFLNLSHSHLIGCIPKGKQFDTLEKCSYQGNDGLHGFPLSKDRGGDDGIPQMITPVELDEEDEEDEEEEEAGEEEEEDDSPMISWQVVLIGYCCGFISVLSIIYIMLSTQTPAWFSRMVDELEYKIITRMQKPKKRY</sequence>
<keyword evidence="6" id="KW-0677">Repeat</keyword>
<dbReference type="EMBL" id="MLFT02000008">
    <property type="protein sequence ID" value="PHT40256.1"/>
    <property type="molecule type" value="Genomic_DNA"/>
</dbReference>
<dbReference type="InterPro" id="IPR032675">
    <property type="entry name" value="LRR_dom_sf"/>
</dbReference>
<dbReference type="InterPro" id="IPR001611">
    <property type="entry name" value="Leu-rich_rpt"/>
</dbReference>
<evidence type="ECO:0000256" key="12">
    <source>
        <dbReference type="SAM" id="Phobius"/>
    </source>
</evidence>